<protein>
    <recommendedName>
        <fullName evidence="5">Aminoacyl-tRNA synthetase class II (D/K/N) domain-containing protein</fullName>
    </recommendedName>
</protein>
<dbReference type="Proteomes" id="UP000663829">
    <property type="component" value="Unassembled WGS sequence"/>
</dbReference>
<dbReference type="AlphaFoldDB" id="A0A815YQS6"/>
<keyword evidence="3" id="KW-0547">Nucleotide-binding</keyword>
<dbReference type="GO" id="GO:0006422">
    <property type="term" value="P:aspartyl-tRNA aminoacylation"/>
    <property type="evidence" value="ECO:0007669"/>
    <property type="project" value="InterPro"/>
</dbReference>
<organism evidence="6 8">
    <name type="scientific">Didymodactylos carnosus</name>
    <dbReference type="NCBI Taxonomy" id="1234261"/>
    <lineage>
        <taxon>Eukaryota</taxon>
        <taxon>Metazoa</taxon>
        <taxon>Spiralia</taxon>
        <taxon>Gnathifera</taxon>
        <taxon>Rotifera</taxon>
        <taxon>Eurotatoria</taxon>
        <taxon>Bdelloidea</taxon>
        <taxon>Philodinida</taxon>
        <taxon>Philodinidae</taxon>
        <taxon>Didymodactylos</taxon>
    </lineage>
</organism>
<evidence type="ECO:0000259" key="5">
    <source>
        <dbReference type="Pfam" id="PF00152"/>
    </source>
</evidence>
<dbReference type="InterPro" id="IPR004523">
    <property type="entry name" value="Asp-tRNA_synthase_2"/>
</dbReference>
<evidence type="ECO:0000313" key="6">
    <source>
        <dbReference type="EMBL" id="CAF1573706.1"/>
    </source>
</evidence>
<dbReference type="InterPro" id="IPR004364">
    <property type="entry name" value="Aa-tRNA-synt_II"/>
</dbReference>
<gene>
    <name evidence="6" type="ORF">GPM918_LOCUS40572</name>
    <name evidence="7" type="ORF">SRO942_LOCUS41530</name>
</gene>
<evidence type="ECO:0000313" key="7">
    <source>
        <dbReference type="EMBL" id="CAF4437826.1"/>
    </source>
</evidence>
<proteinExistence type="predicted"/>
<evidence type="ECO:0000256" key="1">
    <source>
        <dbReference type="ARBA" id="ARBA00022490"/>
    </source>
</evidence>
<comment type="caution">
    <text evidence="6">The sequence shown here is derived from an EMBL/GenBank/DDBJ whole genome shotgun (WGS) entry which is preliminary data.</text>
</comment>
<dbReference type="SUPFAM" id="SSF55681">
    <property type="entry name" value="Class II aaRS and biotin synthetases"/>
    <property type="match status" value="1"/>
</dbReference>
<accession>A0A815YQS6</accession>
<feature type="domain" description="Aminoacyl-tRNA synthetase class II (D/K/N)" evidence="5">
    <location>
        <begin position="2"/>
        <end position="90"/>
    </location>
</feature>
<evidence type="ECO:0000256" key="2">
    <source>
        <dbReference type="ARBA" id="ARBA00022598"/>
    </source>
</evidence>
<dbReference type="EMBL" id="CAJNOQ010030270">
    <property type="protein sequence ID" value="CAF1573706.1"/>
    <property type="molecule type" value="Genomic_DNA"/>
</dbReference>
<evidence type="ECO:0000256" key="3">
    <source>
        <dbReference type="ARBA" id="ARBA00022741"/>
    </source>
</evidence>
<dbReference type="InterPro" id="IPR045864">
    <property type="entry name" value="aa-tRNA-synth_II/BPL/LPL"/>
</dbReference>
<dbReference type="GO" id="GO:0005524">
    <property type="term" value="F:ATP binding"/>
    <property type="evidence" value="ECO:0007669"/>
    <property type="project" value="InterPro"/>
</dbReference>
<dbReference type="OrthoDB" id="372395at2759"/>
<keyword evidence="2" id="KW-0436">Ligase</keyword>
<keyword evidence="8" id="KW-1185">Reference proteome</keyword>
<dbReference type="GO" id="GO:0017101">
    <property type="term" value="C:aminoacyl-tRNA synthetase multienzyme complex"/>
    <property type="evidence" value="ECO:0007669"/>
    <property type="project" value="TreeGrafter"/>
</dbReference>
<evidence type="ECO:0000256" key="4">
    <source>
        <dbReference type="ARBA" id="ARBA00022840"/>
    </source>
</evidence>
<dbReference type="GO" id="GO:0004815">
    <property type="term" value="F:aspartate-tRNA ligase activity"/>
    <property type="evidence" value="ECO:0007669"/>
    <property type="project" value="InterPro"/>
</dbReference>
<dbReference type="Proteomes" id="UP000681722">
    <property type="component" value="Unassembled WGS sequence"/>
</dbReference>
<dbReference type="GO" id="GO:0005829">
    <property type="term" value="C:cytosol"/>
    <property type="evidence" value="ECO:0007669"/>
    <property type="project" value="TreeGrafter"/>
</dbReference>
<dbReference type="Pfam" id="PF00152">
    <property type="entry name" value="tRNA-synt_2"/>
    <property type="match status" value="1"/>
</dbReference>
<keyword evidence="1" id="KW-0963">Cytoplasm</keyword>
<evidence type="ECO:0000313" key="8">
    <source>
        <dbReference type="Proteomes" id="UP000663829"/>
    </source>
</evidence>
<dbReference type="GO" id="GO:0003723">
    <property type="term" value="F:RNA binding"/>
    <property type="evidence" value="ECO:0007669"/>
    <property type="project" value="TreeGrafter"/>
</dbReference>
<dbReference type="EMBL" id="CAJOBC010096132">
    <property type="protein sequence ID" value="CAF4437826.1"/>
    <property type="molecule type" value="Genomic_DNA"/>
</dbReference>
<dbReference type="PANTHER" id="PTHR43450">
    <property type="entry name" value="ASPARTYL-TRNA SYNTHETASE"/>
    <property type="match status" value="1"/>
</dbReference>
<name>A0A815YQS6_9BILA</name>
<dbReference type="Gene3D" id="3.30.930.10">
    <property type="entry name" value="Bira Bifunctional Protein, Domain 2"/>
    <property type="match status" value="1"/>
</dbReference>
<sequence>LRLEYKGAITILHENGIEMGDEEGLSTTNENFLGKLVKVKYHTDFYMLDKYPLAIRPFYTMPDPRNPKYPNSDDMFIRGAEILSGAQRIHG</sequence>
<reference evidence="6" key="1">
    <citation type="submission" date="2021-02" db="EMBL/GenBank/DDBJ databases">
        <authorList>
            <person name="Nowell W R."/>
        </authorList>
    </citation>
    <scope>NUCLEOTIDE SEQUENCE</scope>
</reference>
<keyword evidence="4" id="KW-0067">ATP-binding</keyword>
<dbReference type="PANTHER" id="PTHR43450:SF1">
    <property type="entry name" value="ASPARTATE--TRNA LIGASE, CYTOPLASMIC"/>
    <property type="match status" value="1"/>
</dbReference>
<feature type="non-terminal residue" evidence="6">
    <location>
        <position position="91"/>
    </location>
</feature>